<dbReference type="KEGG" id="dtl:H8F01_16495"/>
<reference evidence="2 3" key="1">
    <citation type="submission" date="2020-08" db="EMBL/GenBank/DDBJ databases">
        <title>Dyella sp. G9 isolated from forest soil.</title>
        <authorList>
            <person name="Fu J."/>
            <person name="Qiu L."/>
        </authorList>
    </citation>
    <scope>NUCLEOTIDE SEQUENCE [LARGE SCALE GENOMIC DNA]</scope>
    <source>
        <strain evidence="2 3">G9</strain>
    </source>
</reference>
<dbReference type="Proteomes" id="UP000515873">
    <property type="component" value="Chromosome"/>
</dbReference>
<evidence type="ECO:0000256" key="1">
    <source>
        <dbReference type="SAM" id="Phobius"/>
    </source>
</evidence>
<dbReference type="AlphaFoldDB" id="A0A7G8Q1L7"/>
<name>A0A7G8Q1L7_9GAMM</name>
<dbReference type="RefSeq" id="WP_187056147.1">
    <property type="nucleotide sequence ID" value="NZ_CP060412.1"/>
</dbReference>
<dbReference type="EMBL" id="CP060412">
    <property type="protein sequence ID" value="QNK00675.1"/>
    <property type="molecule type" value="Genomic_DNA"/>
</dbReference>
<feature type="transmembrane region" description="Helical" evidence="1">
    <location>
        <begin position="12"/>
        <end position="32"/>
    </location>
</feature>
<evidence type="ECO:0000313" key="2">
    <source>
        <dbReference type="EMBL" id="QNK00675.1"/>
    </source>
</evidence>
<protein>
    <submittedName>
        <fullName evidence="2">Uncharacterized protein</fullName>
    </submittedName>
</protein>
<keyword evidence="1" id="KW-0472">Membrane</keyword>
<keyword evidence="1" id="KW-0812">Transmembrane</keyword>
<sequence>MSRFDDVQFGTAWWSWVVALVVMAIPLALVGVEAMDEPLYVAGSAQPPLEVSGIGGHAVLMDRHVTACEALRTAEAKGRCSFQTLAMMRPR</sequence>
<evidence type="ECO:0000313" key="3">
    <source>
        <dbReference type="Proteomes" id="UP000515873"/>
    </source>
</evidence>
<keyword evidence="1" id="KW-1133">Transmembrane helix</keyword>
<keyword evidence="3" id="KW-1185">Reference proteome</keyword>
<organism evidence="2 3">
    <name type="scientific">Dyella telluris</name>
    <dbReference type="NCBI Taxonomy" id="2763498"/>
    <lineage>
        <taxon>Bacteria</taxon>
        <taxon>Pseudomonadati</taxon>
        <taxon>Pseudomonadota</taxon>
        <taxon>Gammaproteobacteria</taxon>
        <taxon>Lysobacterales</taxon>
        <taxon>Rhodanobacteraceae</taxon>
        <taxon>Dyella</taxon>
    </lineage>
</organism>
<accession>A0A7G8Q1L7</accession>
<gene>
    <name evidence="2" type="ORF">H8F01_16495</name>
</gene>
<proteinExistence type="predicted"/>